<gene>
    <name evidence="1" type="ORF">NJR55_01515</name>
</gene>
<protein>
    <submittedName>
        <fullName evidence="1">Thermostable hemolysin</fullName>
    </submittedName>
</protein>
<dbReference type="InterPro" id="IPR022050">
    <property type="entry name" value="T_hemolysin"/>
</dbReference>
<dbReference type="Pfam" id="PF12261">
    <property type="entry name" value="T_hemolysin"/>
    <property type="match status" value="1"/>
</dbReference>
<sequence length="200" mass="22290">MRYQWVTPTHANRSSVEAFICERYWLNFNACLNQLPEVLLALYEKDTLVAACGIQFAKQKPLFSEFYLDKPLQQYCVGNKPLPALDHIAEVGSMAALATAYLPLLFQAVIDSLLSRGITAVVFTATRALQKYFSRQGIELTLLAEAKKNALPESVRDIWGNYYEHTPLVLGGWLSQGHALFTKQRPASVFRSTAGAASCL</sequence>
<organism evidence="1 2">
    <name type="scientific">Idiomarina rhizosphaerae</name>
    <dbReference type="NCBI Taxonomy" id="2961572"/>
    <lineage>
        <taxon>Bacteria</taxon>
        <taxon>Pseudomonadati</taxon>
        <taxon>Pseudomonadota</taxon>
        <taxon>Gammaproteobacteria</taxon>
        <taxon>Alteromonadales</taxon>
        <taxon>Idiomarinaceae</taxon>
        <taxon>Idiomarina</taxon>
    </lineage>
</organism>
<dbReference type="AlphaFoldDB" id="A0A9X2FV97"/>
<dbReference type="InterPro" id="IPR016181">
    <property type="entry name" value="Acyl_CoA_acyltransferase"/>
</dbReference>
<reference evidence="1" key="1">
    <citation type="submission" date="2022-06" db="EMBL/GenBank/DDBJ databases">
        <title>Idiomarina rhizosphaerae M1R2S28.</title>
        <authorList>
            <person name="Sun J.-Q."/>
            <person name="Li L.-F."/>
        </authorList>
    </citation>
    <scope>NUCLEOTIDE SEQUENCE</scope>
    <source>
        <strain evidence="1">M1R2S28</strain>
    </source>
</reference>
<dbReference type="Proteomes" id="UP001139474">
    <property type="component" value="Unassembled WGS sequence"/>
</dbReference>
<evidence type="ECO:0000313" key="1">
    <source>
        <dbReference type="EMBL" id="MCP1338260.1"/>
    </source>
</evidence>
<evidence type="ECO:0000313" key="2">
    <source>
        <dbReference type="Proteomes" id="UP001139474"/>
    </source>
</evidence>
<accession>A0A9X2FV97</accession>
<proteinExistence type="predicted"/>
<dbReference type="EMBL" id="JAMZDE010000001">
    <property type="protein sequence ID" value="MCP1338260.1"/>
    <property type="molecule type" value="Genomic_DNA"/>
</dbReference>
<dbReference type="SUPFAM" id="SSF55729">
    <property type="entry name" value="Acyl-CoA N-acyltransferases (Nat)"/>
    <property type="match status" value="1"/>
</dbReference>
<comment type="caution">
    <text evidence="1">The sequence shown here is derived from an EMBL/GenBank/DDBJ whole genome shotgun (WGS) entry which is preliminary data.</text>
</comment>
<dbReference type="RefSeq" id="WP_253617228.1">
    <property type="nucleotide sequence ID" value="NZ_JAMZDE010000001.1"/>
</dbReference>
<keyword evidence="2" id="KW-1185">Reference proteome</keyword>
<name>A0A9X2FV97_9GAMM</name>